<reference evidence="1 2" key="1">
    <citation type="submission" date="2020-06" db="EMBL/GenBank/DDBJ databases">
        <authorList>
            <person name="Li R."/>
            <person name="Bekaert M."/>
        </authorList>
    </citation>
    <scope>NUCLEOTIDE SEQUENCE [LARGE SCALE GENOMIC DNA]</scope>
    <source>
        <strain evidence="2">wild</strain>
    </source>
</reference>
<gene>
    <name evidence="1" type="ORF">MCOR_56860</name>
</gene>
<organism evidence="1 2">
    <name type="scientific">Mytilus coruscus</name>
    <name type="common">Sea mussel</name>
    <dbReference type="NCBI Taxonomy" id="42192"/>
    <lineage>
        <taxon>Eukaryota</taxon>
        <taxon>Metazoa</taxon>
        <taxon>Spiralia</taxon>
        <taxon>Lophotrochozoa</taxon>
        <taxon>Mollusca</taxon>
        <taxon>Bivalvia</taxon>
        <taxon>Autobranchia</taxon>
        <taxon>Pteriomorphia</taxon>
        <taxon>Mytilida</taxon>
        <taxon>Mytiloidea</taxon>
        <taxon>Mytilidae</taxon>
        <taxon>Mytilinae</taxon>
        <taxon>Mytilus</taxon>
    </lineage>
</organism>
<dbReference type="AlphaFoldDB" id="A0A6J8EWX8"/>
<dbReference type="Proteomes" id="UP000507470">
    <property type="component" value="Unassembled WGS sequence"/>
</dbReference>
<keyword evidence="2" id="KW-1185">Reference proteome</keyword>
<evidence type="ECO:0000313" key="2">
    <source>
        <dbReference type="Proteomes" id="UP000507470"/>
    </source>
</evidence>
<proteinExistence type="predicted"/>
<dbReference type="OrthoDB" id="5989638at2759"/>
<evidence type="ECO:0000313" key="1">
    <source>
        <dbReference type="EMBL" id="CAC5425010.1"/>
    </source>
</evidence>
<accession>A0A6J8EWX8</accession>
<dbReference type="EMBL" id="CACVKT020010151">
    <property type="protein sequence ID" value="CAC5425010.1"/>
    <property type="molecule type" value="Genomic_DNA"/>
</dbReference>
<protein>
    <submittedName>
        <fullName evidence="1">Uncharacterized protein</fullName>
    </submittedName>
</protein>
<sequence length="154" mass="17888">MKAVENLTDVISRLQTFGLEEEKAEKLRQMIFSANQHLKFEMKGHLSSVSTCIDHCTVYSLIDASSVNFRANCNHEHTDRCNNCCLVNNFFDQIETIHTFKSLSFLPTDVIDEFDHDINRAKDQILSWKVHCFRTVHQDRAKTEVLRNLQDNQA</sequence>
<name>A0A6J8EWX8_MYTCO</name>